<keyword evidence="1" id="KW-0547">Nucleotide-binding</keyword>
<dbReference type="GO" id="GO:0005829">
    <property type="term" value="C:cytosol"/>
    <property type="evidence" value="ECO:0007669"/>
    <property type="project" value="TreeGrafter"/>
</dbReference>
<protein>
    <submittedName>
        <fullName evidence="4">Heat shock protein, putative</fullName>
    </submittedName>
</protein>
<dbReference type="FunFam" id="3.30.420.40:FF:000171">
    <property type="entry name" value="Heat shock 70 kDa protein 4"/>
    <property type="match status" value="2"/>
</dbReference>
<dbReference type="SUPFAM" id="SSF53067">
    <property type="entry name" value="Actin-like ATPase domain"/>
    <property type="match status" value="2"/>
</dbReference>
<dbReference type="Gene3D" id="3.30.30.30">
    <property type="match status" value="1"/>
</dbReference>
<dbReference type="InterPro" id="IPR029048">
    <property type="entry name" value="HSP70_C_sf"/>
</dbReference>
<reference evidence="4 5" key="1">
    <citation type="submission" date="2013-02" db="EMBL/GenBank/DDBJ databases">
        <authorList>
            <person name="Hannick L."/>
            <person name="Zafar N."/>
            <person name="Lorenzi H."/>
            <person name="Ali I.A."/>
            <person name="Petri W.P."/>
            <person name="Caler E."/>
        </authorList>
    </citation>
    <scope>NUCLEOTIDE SEQUENCE [LARGE SCALE GENOMIC DNA]</scope>
    <source>
        <strain evidence="4 5">KU27</strain>
    </source>
</reference>
<gene>
    <name evidence="4" type="ORF">EHI5A_048040</name>
</gene>
<dbReference type="VEuPathDB" id="AmoebaDB:EHI5A_048040"/>
<dbReference type="InterPro" id="IPR029047">
    <property type="entry name" value="HSP70_peptide-bd_sf"/>
</dbReference>
<dbReference type="AlphaFoldDB" id="M2QZ09"/>
<dbReference type="EMBL" id="KB445526">
    <property type="protein sequence ID" value="EMD42398.1"/>
    <property type="molecule type" value="Genomic_DNA"/>
</dbReference>
<evidence type="ECO:0000313" key="5">
    <source>
        <dbReference type="Proteomes" id="UP000011755"/>
    </source>
</evidence>
<evidence type="ECO:0000256" key="3">
    <source>
        <dbReference type="SAM" id="MobiDB-lite"/>
    </source>
</evidence>
<accession>M2QZ09</accession>
<dbReference type="Gene3D" id="2.60.34.10">
    <property type="entry name" value="Substrate Binding Domain Of DNAk, Chain A, domain 1"/>
    <property type="match status" value="1"/>
</dbReference>
<keyword evidence="2" id="KW-0067">ATP-binding</keyword>
<dbReference type="OrthoDB" id="434160at2759"/>
<dbReference type="PANTHER" id="PTHR45639:SF4">
    <property type="entry name" value="HSC70CB, ISOFORM G"/>
    <property type="match status" value="1"/>
</dbReference>
<dbReference type="Pfam" id="PF00012">
    <property type="entry name" value="HSP70"/>
    <property type="match status" value="1"/>
</dbReference>
<dbReference type="Proteomes" id="UP000011755">
    <property type="component" value="Unassembled WGS sequence"/>
</dbReference>
<feature type="region of interest" description="Disordered" evidence="3">
    <location>
        <begin position="514"/>
        <end position="559"/>
    </location>
</feature>
<evidence type="ECO:0000313" key="4">
    <source>
        <dbReference type="EMBL" id="EMD42398.1"/>
    </source>
</evidence>
<dbReference type="FunFam" id="1.20.1270.10:FF:000002">
    <property type="entry name" value="Heat shock 70 kDa protein 4"/>
    <property type="match status" value="1"/>
</dbReference>
<dbReference type="Gene3D" id="3.90.640.10">
    <property type="entry name" value="Actin, Chain A, domain 4"/>
    <property type="match status" value="1"/>
</dbReference>
<dbReference type="GO" id="GO:0005524">
    <property type="term" value="F:ATP binding"/>
    <property type="evidence" value="ECO:0007669"/>
    <property type="project" value="UniProtKB-KW"/>
</dbReference>
<dbReference type="GO" id="GO:0005634">
    <property type="term" value="C:nucleus"/>
    <property type="evidence" value="ECO:0007669"/>
    <property type="project" value="TreeGrafter"/>
</dbReference>
<feature type="region of interest" description="Disordered" evidence="3">
    <location>
        <begin position="696"/>
        <end position="765"/>
    </location>
</feature>
<proteinExistence type="predicted"/>
<dbReference type="Gene3D" id="1.20.1270.10">
    <property type="match status" value="1"/>
</dbReference>
<dbReference type="InterPro" id="IPR043129">
    <property type="entry name" value="ATPase_NBD"/>
</dbReference>
<feature type="compositionally biased region" description="Basic and acidic residues" evidence="3">
    <location>
        <begin position="696"/>
        <end position="756"/>
    </location>
</feature>
<sequence length="765" mass="87384">MPIAVGIDIGNRNITVAVVRKKGIDIVVNEVSNRQTPTFVSFNDKERAIGEAGFSLYLRNVKNTVVDVKRLIGRQYDCPDVQTELKELPYQTVKLEDGMIGMKVMMRGEQKVFRPEQIIAMLLIQIKQFTEEYTKDIFTDCVISVPGYFTENQRIAMLDAAKIAGISCLRLMNEHTATALAYGIYKTDLSETEPRPVVILDVGHCNTTCSVISLLKSKMKVLAVEYNWKLGGRNYDEALGQFVRADIQQKWKIDPMNNLRMWNRILSGIEKSVKRVISSGSPKAILNLDTLYEERDYHMEFTREKFDELTCHLNNEIIELIKRTITKAGMTIEQIHSIEITGSGTRLNTLQDAIVKTLNKPLSKTINCEESIARGCAIACAELQPYFKVRDYVVEDIPPYEINMGFKTDNKTVAPMKFISKDSSFPITRVLKIKDANGLHVDVNYSDNNVFFPGTLNSGITLDVLELPKAQTKTPELKLRIALNKSGILELVDALLCEQVEEEVEEKEVIEVPEEVKEEPKAPVQAETEKKEEPKAPVQAETEKKEEPKKMEEEKPKEEKKVKMVKKTITKKVKKMVNKEYPVKVNVHSVGMCEKDISKYLAEEAQMQVDDKLFIDTAHAKNNLEAFVYSMKDKLLFGCLAEFTTEEEASKISNELEKYVDWLYEDGENETKSVYLAKLAEAEKLVKHIVAKKEEKERKIAEEKRKKEEEEKKKKEEEEKKKKAEEEAKKKAEEEKKKTEEKPKEESKKMEEEKTGASEPPPVPK</sequence>
<evidence type="ECO:0000256" key="2">
    <source>
        <dbReference type="ARBA" id="ARBA00022840"/>
    </source>
</evidence>
<dbReference type="PANTHER" id="PTHR45639">
    <property type="entry name" value="HSC70CB, ISOFORM G-RELATED"/>
    <property type="match status" value="1"/>
</dbReference>
<evidence type="ECO:0000256" key="1">
    <source>
        <dbReference type="ARBA" id="ARBA00022741"/>
    </source>
</evidence>
<dbReference type="GO" id="GO:0140662">
    <property type="term" value="F:ATP-dependent protein folding chaperone"/>
    <property type="evidence" value="ECO:0007669"/>
    <property type="project" value="InterPro"/>
</dbReference>
<dbReference type="PRINTS" id="PR00301">
    <property type="entry name" value="HEATSHOCK70"/>
</dbReference>
<dbReference type="Gene3D" id="3.30.420.40">
    <property type="match status" value="2"/>
</dbReference>
<dbReference type="InterPro" id="IPR013126">
    <property type="entry name" value="Hsp_70_fam"/>
</dbReference>
<keyword evidence="4" id="KW-0346">Stress response</keyword>
<name>M2QZ09_ENTHI</name>
<dbReference type="FunFam" id="3.30.30.30:FF:000002">
    <property type="entry name" value="Heat shock 70 kDa protein 4"/>
    <property type="match status" value="1"/>
</dbReference>
<dbReference type="SUPFAM" id="SSF100934">
    <property type="entry name" value="Heat shock protein 70kD (HSP70), C-terminal subdomain"/>
    <property type="match status" value="1"/>
</dbReference>
<dbReference type="CDD" id="cd24095">
    <property type="entry name" value="ASKHA_NBD_HSP70_AtHsp70-14-like"/>
    <property type="match status" value="1"/>
</dbReference>
<organism evidence="4 5">
    <name type="scientific">Entamoeba histolytica KU27</name>
    <dbReference type="NCBI Taxonomy" id="885311"/>
    <lineage>
        <taxon>Eukaryota</taxon>
        <taxon>Amoebozoa</taxon>
        <taxon>Evosea</taxon>
        <taxon>Archamoebae</taxon>
        <taxon>Mastigamoebida</taxon>
        <taxon>Entamoebidae</taxon>
        <taxon>Entamoeba</taxon>
    </lineage>
</organism>